<evidence type="ECO:0000259" key="1">
    <source>
        <dbReference type="SMART" id="SM00881"/>
    </source>
</evidence>
<evidence type="ECO:0000313" key="3">
    <source>
        <dbReference type="Proteomes" id="UP001596500"/>
    </source>
</evidence>
<dbReference type="InterPro" id="IPR003781">
    <property type="entry name" value="CoA-bd"/>
</dbReference>
<comment type="caution">
    <text evidence="2">The sequence shown here is derived from an EMBL/GenBank/DDBJ whole genome shotgun (WGS) entry which is preliminary data.</text>
</comment>
<dbReference type="InterPro" id="IPR036291">
    <property type="entry name" value="NAD(P)-bd_dom_sf"/>
</dbReference>
<dbReference type="RefSeq" id="WP_379864520.1">
    <property type="nucleotide sequence ID" value="NZ_JBHTBW010000021.1"/>
</dbReference>
<dbReference type="Pfam" id="PF13380">
    <property type="entry name" value="CoA_binding_2"/>
    <property type="match status" value="1"/>
</dbReference>
<dbReference type="SUPFAM" id="SSF51735">
    <property type="entry name" value="NAD(P)-binding Rossmann-fold domains"/>
    <property type="match status" value="1"/>
</dbReference>
<proteinExistence type="predicted"/>
<dbReference type="Proteomes" id="UP001596500">
    <property type="component" value="Unassembled WGS sequence"/>
</dbReference>
<feature type="domain" description="CoA-binding" evidence="1">
    <location>
        <begin position="13"/>
        <end position="107"/>
    </location>
</feature>
<dbReference type="PANTHER" id="PTHR33303">
    <property type="entry name" value="CYTOPLASMIC PROTEIN-RELATED"/>
    <property type="match status" value="1"/>
</dbReference>
<gene>
    <name evidence="2" type="ORF">ACFQNG_08655</name>
</gene>
<reference evidence="3" key="1">
    <citation type="journal article" date="2019" name="Int. J. Syst. Evol. Microbiol.">
        <title>The Global Catalogue of Microorganisms (GCM) 10K type strain sequencing project: providing services to taxonomists for standard genome sequencing and annotation.</title>
        <authorList>
            <consortium name="The Broad Institute Genomics Platform"/>
            <consortium name="The Broad Institute Genome Sequencing Center for Infectious Disease"/>
            <person name="Wu L."/>
            <person name="Ma J."/>
        </authorList>
    </citation>
    <scope>NUCLEOTIDE SEQUENCE [LARGE SCALE GENOMIC DNA]</scope>
    <source>
        <strain evidence="3">CGMCC 1.12942</strain>
    </source>
</reference>
<organism evidence="2 3">
    <name type="scientific">Laceyella putida</name>
    <dbReference type="NCBI Taxonomy" id="110101"/>
    <lineage>
        <taxon>Bacteria</taxon>
        <taxon>Bacillati</taxon>
        <taxon>Bacillota</taxon>
        <taxon>Bacilli</taxon>
        <taxon>Bacillales</taxon>
        <taxon>Thermoactinomycetaceae</taxon>
        <taxon>Laceyella</taxon>
    </lineage>
</organism>
<dbReference type="PANTHER" id="PTHR33303:SF2">
    <property type="entry name" value="COA-BINDING DOMAIN-CONTAINING PROTEIN"/>
    <property type="match status" value="1"/>
</dbReference>
<name>A0ABW2RJR2_9BACL</name>
<evidence type="ECO:0000313" key="2">
    <source>
        <dbReference type="EMBL" id="MFC7441226.1"/>
    </source>
</evidence>
<accession>A0ABW2RJR2</accession>
<dbReference type="EMBL" id="JBHTBW010000021">
    <property type="protein sequence ID" value="MFC7441226.1"/>
    <property type="molecule type" value="Genomic_DNA"/>
</dbReference>
<keyword evidence="3" id="KW-1185">Reference proteome</keyword>
<dbReference type="SMART" id="SM00881">
    <property type="entry name" value="CoA_binding"/>
    <property type="match status" value="1"/>
</dbReference>
<dbReference type="Gene3D" id="3.40.50.720">
    <property type="entry name" value="NAD(P)-binding Rossmann-like Domain"/>
    <property type="match status" value="1"/>
</dbReference>
<protein>
    <submittedName>
        <fullName evidence="2">CoA-binding protein</fullName>
    </submittedName>
</protein>
<sequence length="144" mass="15913">MFQNPSDQERRELLTSAKNIAVVGCSNNPERTSYLIAEALQQAGYRIFPVNPTLTEPVLGEQPYASLSDITEPIDIVDVFRRSEAVLPVVEDAVKVKPRAIWMQSGVVNEEAARLAQEHGIMVIMDRCIKVDHALLLSGQGLRG</sequence>